<comment type="caution">
    <text evidence="1">The sequence shown here is derived from an EMBL/GenBank/DDBJ whole genome shotgun (WGS) entry which is preliminary data.</text>
</comment>
<evidence type="ECO:0008006" key="2">
    <source>
        <dbReference type="Google" id="ProtNLM"/>
    </source>
</evidence>
<accession>X1T0B4</accession>
<reference evidence="1" key="1">
    <citation type="journal article" date="2014" name="Front. Microbiol.">
        <title>High frequency of phylogenetically diverse reductive dehalogenase-homologous genes in deep subseafloor sedimentary metagenomes.</title>
        <authorList>
            <person name="Kawai M."/>
            <person name="Futagami T."/>
            <person name="Toyoda A."/>
            <person name="Takaki Y."/>
            <person name="Nishi S."/>
            <person name="Hori S."/>
            <person name="Arai W."/>
            <person name="Tsubouchi T."/>
            <person name="Morono Y."/>
            <person name="Uchiyama I."/>
            <person name="Ito T."/>
            <person name="Fujiyama A."/>
            <person name="Inagaki F."/>
            <person name="Takami H."/>
        </authorList>
    </citation>
    <scope>NUCLEOTIDE SEQUENCE</scope>
    <source>
        <strain evidence="1">Expedition CK06-06</strain>
    </source>
</reference>
<organism evidence="1">
    <name type="scientific">marine sediment metagenome</name>
    <dbReference type="NCBI Taxonomy" id="412755"/>
    <lineage>
        <taxon>unclassified sequences</taxon>
        <taxon>metagenomes</taxon>
        <taxon>ecological metagenomes</taxon>
    </lineage>
</organism>
<dbReference type="AlphaFoldDB" id="X1T0B4"/>
<evidence type="ECO:0000313" key="1">
    <source>
        <dbReference type="EMBL" id="GAI73474.1"/>
    </source>
</evidence>
<dbReference type="EMBL" id="BARW01010130">
    <property type="protein sequence ID" value="GAI73474.1"/>
    <property type="molecule type" value="Genomic_DNA"/>
</dbReference>
<gene>
    <name evidence="1" type="ORF">S12H4_20083</name>
</gene>
<protein>
    <recommendedName>
        <fullName evidence="2">Helix-turn-helix domain-containing protein</fullName>
    </recommendedName>
</protein>
<proteinExistence type="predicted"/>
<name>X1T0B4_9ZZZZ</name>
<sequence length="66" mass="8171">MHKEAREELRLRFKILVLELATHFGPTKTCRDFEVPSSTFYEWKKVFKRNLYIINTHPAYRWRGWE</sequence>